<evidence type="ECO:0000256" key="2">
    <source>
        <dbReference type="ARBA" id="ARBA00022448"/>
    </source>
</evidence>
<dbReference type="GO" id="GO:0030001">
    <property type="term" value="P:metal ion transport"/>
    <property type="evidence" value="ECO:0007669"/>
    <property type="project" value="UniProtKB-ARBA"/>
</dbReference>
<evidence type="ECO:0000313" key="9">
    <source>
        <dbReference type="EMBL" id="CAA6825099.1"/>
    </source>
</evidence>
<dbReference type="Pfam" id="PF02386">
    <property type="entry name" value="TrkH"/>
    <property type="match status" value="1"/>
</dbReference>
<keyword evidence="5 8" id="KW-1133">Transmembrane helix</keyword>
<feature type="transmembrane region" description="Helical" evidence="8">
    <location>
        <begin position="187"/>
        <end position="206"/>
    </location>
</feature>
<evidence type="ECO:0000256" key="4">
    <source>
        <dbReference type="ARBA" id="ARBA00022692"/>
    </source>
</evidence>
<gene>
    <name evidence="9" type="ORF">HELGO_WM20103</name>
</gene>
<comment type="subcellular location">
    <subcellularLocation>
        <location evidence="1">Cell membrane</location>
        <topology evidence="1">Multi-pass membrane protein</topology>
    </subcellularLocation>
</comment>
<dbReference type="PANTHER" id="PTHR32024:SF1">
    <property type="entry name" value="KTR SYSTEM POTASSIUM UPTAKE PROTEIN B"/>
    <property type="match status" value="1"/>
</dbReference>
<dbReference type="PANTHER" id="PTHR32024">
    <property type="entry name" value="TRK SYSTEM POTASSIUM UPTAKE PROTEIN TRKG-RELATED"/>
    <property type="match status" value="1"/>
</dbReference>
<name>A0A6S6UDX1_9BACT</name>
<reference evidence="9" key="1">
    <citation type="submission" date="2020-01" db="EMBL/GenBank/DDBJ databases">
        <authorList>
            <person name="Meier V. D."/>
            <person name="Meier V D."/>
        </authorList>
    </citation>
    <scope>NUCLEOTIDE SEQUENCE</scope>
    <source>
        <strain evidence="9">HLG_WM_MAG_10</strain>
    </source>
</reference>
<feature type="transmembrane region" description="Helical" evidence="8">
    <location>
        <begin position="257"/>
        <end position="277"/>
    </location>
</feature>
<organism evidence="9">
    <name type="scientific">uncultured Aureispira sp</name>
    <dbReference type="NCBI Taxonomy" id="1331704"/>
    <lineage>
        <taxon>Bacteria</taxon>
        <taxon>Pseudomonadati</taxon>
        <taxon>Bacteroidota</taxon>
        <taxon>Saprospiria</taxon>
        <taxon>Saprospirales</taxon>
        <taxon>Saprospiraceae</taxon>
        <taxon>Aureispira</taxon>
        <taxon>environmental samples</taxon>
    </lineage>
</organism>
<proteinExistence type="predicted"/>
<feature type="transmembrane region" description="Helical" evidence="8">
    <location>
        <begin position="226"/>
        <end position="245"/>
    </location>
</feature>
<sequence length="437" mass="47913">MIQYIIKSFKPLQLLMYGYLLILLIGFGLLSLPFCQSTPVSTIDNLFTATSALSTTGLVTVNLPESYNFGGQLVILLLIQIGGLGYMSIGSFIVLLTRSKLTNINFELINYDFSLPENFNIKYFIRDLIISTLLIELIGAVLLCLIFWQAGETNIVWNGIFHSVSAFCTAGLSLFSDSFVGYRDHFFLNFVISFLSIAGALGFIVFTDLLERFSGRKETITFTSKIIIHFTFWGILLGAGVLFLSDATIAPLAPEKRILASIFQSVAAFTTVGFNSYDISGISSGPIFFMLLLMIVGASPAGTGGGMKSTTVTALYAQLKSTFRGSKDIIYMNCKIPEHKIRLATSNFFFYVLVICIGTYLLLLVQPQDKFEVLFEAVSALGTVGLSTGLTGDLSILGKIIIMVLMFLGRIGALSFGMILFQSEHQATKIEEEDLAI</sequence>
<feature type="transmembrane region" description="Helical" evidence="8">
    <location>
        <begin position="396"/>
        <end position="421"/>
    </location>
</feature>
<evidence type="ECO:0000256" key="7">
    <source>
        <dbReference type="ARBA" id="ARBA00023136"/>
    </source>
</evidence>
<feature type="transmembrane region" description="Helical" evidence="8">
    <location>
        <begin position="155"/>
        <end position="175"/>
    </location>
</feature>
<feature type="transmembrane region" description="Helical" evidence="8">
    <location>
        <begin position="283"/>
        <end position="301"/>
    </location>
</feature>
<evidence type="ECO:0000256" key="3">
    <source>
        <dbReference type="ARBA" id="ARBA00022475"/>
    </source>
</evidence>
<evidence type="ECO:0000256" key="6">
    <source>
        <dbReference type="ARBA" id="ARBA00023065"/>
    </source>
</evidence>
<dbReference type="GO" id="GO:0005886">
    <property type="term" value="C:plasma membrane"/>
    <property type="evidence" value="ECO:0007669"/>
    <property type="project" value="UniProtKB-SubCell"/>
</dbReference>
<keyword evidence="3" id="KW-1003">Cell membrane</keyword>
<feature type="transmembrane region" description="Helical" evidence="8">
    <location>
        <begin position="128"/>
        <end position="149"/>
    </location>
</feature>
<feature type="transmembrane region" description="Helical" evidence="8">
    <location>
        <begin position="12"/>
        <end position="32"/>
    </location>
</feature>
<feature type="transmembrane region" description="Helical" evidence="8">
    <location>
        <begin position="348"/>
        <end position="365"/>
    </location>
</feature>
<protein>
    <submittedName>
        <fullName evidence="9">Potassium uptake protein, integral membrane component, KtrB</fullName>
    </submittedName>
</protein>
<feature type="transmembrane region" description="Helical" evidence="8">
    <location>
        <begin position="73"/>
        <end position="96"/>
    </location>
</feature>
<dbReference type="EMBL" id="CACVAQ010000357">
    <property type="protein sequence ID" value="CAA6825099.1"/>
    <property type="molecule type" value="Genomic_DNA"/>
</dbReference>
<accession>A0A6S6UDX1</accession>
<keyword evidence="7 8" id="KW-0472">Membrane</keyword>
<keyword evidence="6" id="KW-0406">Ion transport</keyword>
<dbReference type="GO" id="GO:0008324">
    <property type="term" value="F:monoatomic cation transmembrane transporter activity"/>
    <property type="evidence" value="ECO:0007669"/>
    <property type="project" value="InterPro"/>
</dbReference>
<evidence type="ECO:0000256" key="1">
    <source>
        <dbReference type="ARBA" id="ARBA00004651"/>
    </source>
</evidence>
<dbReference type="InterPro" id="IPR003445">
    <property type="entry name" value="Cat_transpt"/>
</dbReference>
<keyword evidence="4 8" id="KW-0812">Transmembrane</keyword>
<dbReference type="AlphaFoldDB" id="A0A6S6UDX1"/>
<evidence type="ECO:0000256" key="5">
    <source>
        <dbReference type="ARBA" id="ARBA00022989"/>
    </source>
</evidence>
<evidence type="ECO:0000256" key="8">
    <source>
        <dbReference type="SAM" id="Phobius"/>
    </source>
</evidence>
<keyword evidence="2" id="KW-0813">Transport</keyword>